<dbReference type="PRINTS" id="PR00625">
    <property type="entry name" value="JDOMAIN"/>
</dbReference>
<name>A0A6C0KK57_9ZZZZ</name>
<accession>A0A6C0KK57</accession>
<organism evidence="3">
    <name type="scientific">viral metagenome</name>
    <dbReference type="NCBI Taxonomy" id="1070528"/>
    <lineage>
        <taxon>unclassified sequences</taxon>
        <taxon>metagenomes</taxon>
        <taxon>organismal metagenomes</taxon>
    </lineage>
</organism>
<protein>
    <recommendedName>
        <fullName evidence="2">J domain-containing protein</fullName>
    </recommendedName>
</protein>
<dbReference type="CDD" id="cd10747">
    <property type="entry name" value="DnaJ_C"/>
    <property type="match status" value="1"/>
</dbReference>
<dbReference type="FunFam" id="2.60.260.20:FF:000013">
    <property type="entry name" value="DnaJ subfamily B member 11"/>
    <property type="match status" value="1"/>
</dbReference>
<dbReference type="Pfam" id="PF01556">
    <property type="entry name" value="DnaJ_C"/>
    <property type="match status" value="1"/>
</dbReference>
<dbReference type="EMBL" id="MN740888">
    <property type="protein sequence ID" value="QHU16708.1"/>
    <property type="molecule type" value="Genomic_DNA"/>
</dbReference>
<dbReference type="GO" id="GO:0006457">
    <property type="term" value="P:protein folding"/>
    <property type="evidence" value="ECO:0007669"/>
    <property type="project" value="InterPro"/>
</dbReference>
<dbReference type="InterPro" id="IPR002939">
    <property type="entry name" value="DnaJ_C"/>
</dbReference>
<dbReference type="InterPro" id="IPR001623">
    <property type="entry name" value="DnaJ_domain"/>
</dbReference>
<dbReference type="PANTHER" id="PTHR24078:SF553">
    <property type="entry name" value="DNAJ HOMOLOG SUBFAMILY B MEMBER 5"/>
    <property type="match status" value="1"/>
</dbReference>
<dbReference type="CDD" id="cd06257">
    <property type="entry name" value="DnaJ"/>
    <property type="match status" value="1"/>
</dbReference>
<dbReference type="PROSITE" id="PS00636">
    <property type="entry name" value="DNAJ_1"/>
    <property type="match status" value="1"/>
</dbReference>
<dbReference type="InterPro" id="IPR036869">
    <property type="entry name" value="J_dom_sf"/>
</dbReference>
<evidence type="ECO:0000256" key="1">
    <source>
        <dbReference type="ARBA" id="ARBA00023186"/>
    </source>
</evidence>
<feature type="domain" description="J" evidence="2">
    <location>
        <begin position="3"/>
        <end position="67"/>
    </location>
</feature>
<evidence type="ECO:0000313" key="3">
    <source>
        <dbReference type="EMBL" id="QHU16708.1"/>
    </source>
</evidence>
<evidence type="ECO:0000259" key="2">
    <source>
        <dbReference type="PROSITE" id="PS50076"/>
    </source>
</evidence>
<dbReference type="Gene3D" id="1.10.287.110">
    <property type="entry name" value="DnaJ domain"/>
    <property type="match status" value="1"/>
</dbReference>
<dbReference type="SUPFAM" id="SSF46565">
    <property type="entry name" value="Chaperone J-domain"/>
    <property type="match status" value="1"/>
</dbReference>
<dbReference type="InterPro" id="IPR018253">
    <property type="entry name" value="DnaJ_domain_CS"/>
</dbReference>
<sequence length="326" mass="36473">MGNHYETLGVSQDASEKDIKSAYRSLSLKYHPDRNSEPEATSKFQEINAAYEVLSDPSSKKNYDHELKYGQGNPFDSMGGGGGMDEFNDMNQLFNMMFSMGGLGGMGGFTNIHQMRGAGHGGGIPEIRVFRNGPGGFHAEFSSSFHHQTPPPPIKKIVEITLEQCFHGISMPVEYERWTIINGMKVNEIETLNINIPAGMDEQDTFVIKDKGNIINENLKGDLHIGVKINNNTCFKRQGLDLHFHQKVSLKDALCGFSFNIPHLNGKLLCLNNLNNPTVIKPGYKRIVNNLGLTRERTTGNLIIDFEIEFPDQLTPEQIEKLKEIM</sequence>
<dbReference type="AlphaFoldDB" id="A0A6C0KK57"/>
<keyword evidence="1" id="KW-0143">Chaperone</keyword>
<dbReference type="PROSITE" id="PS50076">
    <property type="entry name" value="DNAJ_2"/>
    <property type="match status" value="1"/>
</dbReference>
<dbReference type="Gene3D" id="2.60.260.20">
    <property type="entry name" value="Urease metallochaperone UreE, N-terminal domain"/>
    <property type="match status" value="2"/>
</dbReference>
<dbReference type="SUPFAM" id="SSF49493">
    <property type="entry name" value="HSP40/DnaJ peptide-binding domain"/>
    <property type="match status" value="2"/>
</dbReference>
<dbReference type="PANTHER" id="PTHR24078">
    <property type="entry name" value="DNAJ HOMOLOG SUBFAMILY C MEMBER"/>
    <property type="match status" value="1"/>
</dbReference>
<dbReference type="GO" id="GO:0051087">
    <property type="term" value="F:protein-folding chaperone binding"/>
    <property type="evidence" value="ECO:0007669"/>
    <property type="project" value="TreeGrafter"/>
</dbReference>
<dbReference type="Pfam" id="PF00226">
    <property type="entry name" value="DnaJ"/>
    <property type="match status" value="1"/>
</dbReference>
<reference evidence="3" key="1">
    <citation type="journal article" date="2020" name="Nature">
        <title>Giant virus diversity and host interactions through global metagenomics.</title>
        <authorList>
            <person name="Schulz F."/>
            <person name="Roux S."/>
            <person name="Paez-Espino D."/>
            <person name="Jungbluth S."/>
            <person name="Walsh D.A."/>
            <person name="Denef V.J."/>
            <person name="McMahon K.D."/>
            <person name="Konstantinidis K.T."/>
            <person name="Eloe-Fadrosh E.A."/>
            <person name="Kyrpides N.C."/>
            <person name="Woyke T."/>
        </authorList>
    </citation>
    <scope>NUCLEOTIDE SEQUENCE</scope>
    <source>
        <strain evidence="3">GVMAG-S-3300012000-53</strain>
    </source>
</reference>
<proteinExistence type="predicted"/>
<dbReference type="SMART" id="SM00271">
    <property type="entry name" value="DnaJ"/>
    <property type="match status" value="1"/>
</dbReference>
<dbReference type="GO" id="GO:0051082">
    <property type="term" value="F:unfolded protein binding"/>
    <property type="evidence" value="ECO:0007669"/>
    <property type="project" value="InterPro"/>
</dbReference>
<dbReference type="InterPro" id="IPR051339">
    <property type="entry name" value="DnaJ_subfamily_B"/>
</dbReference>
<dbReference type="InterPro" id="IPR008971">
    <property type="entry name" value="HSP40/DnaJ_pept-bd"/>
</dbReference>
<dbReference type="GO" id="GO:0005829">
    <property type="term" value="C:cytosol"/>
    <property type="evidence" value="ECO:0007669"/>
    <property type="project" value="TreeGrafter"/>
</dbReference>